<dbReference type="Proteomes" id="UP000186817">
    <property type="component" value="Unassembled WGS sequence"/>
</dbReference>
<dbReference type="EMBL" id="LSRX01000016">
    <property type="protein sequence ID" value="OLQ14370.1"/>
    <property type="molecule type" value="Genomic_DNA"/>
</dbReference>
<proteinExistence type="predicted"/>
<evidence type="ECO:0000313" key="3">
    <source>
        <dbReference type="Proteomes" id="UP000186817"/>
    </source>
</evidence>
<organism evidence="2 3">
    <name type="scientific">Symbiodinium microadriaticum</name>
    <name type="common">Dinoflagellate</name>
    <name type="synonym">Zooxanthella microadriatica</name>
    <dbReference type="NCBI Taxonomy" id="2951"/>
    <lineage>
        <taxon>Eukaryota</taxon>
        <taxon>Sar</taxon>
        <taxon>Alveolata</taxon>
        <taxon>Dinophyceae</taxon>
        <taxon>Suessiales</taxon>
        <taxon>Symbiodiniaceae</taxon>
        <taxon>Symbiodinium</taxon>
    </lineage>
</organism>
<gene>
    <name evidence="2" type="ORF">AK812_SmicGene1464</name>
</gene>
<dbReference type="AlphaFoldDB" id="A0A1Q9F3W8"/>
<protein>
    <submittedName>
        <fullName evidence="2">Uncharacterized protein</fullName>
    </submittedName>
</protein>
<feature type="region of interest" description="Disordered" evidence="1">
    <location>
        <begin position="279"/>
        <end position="362"/>
    </location>
</feature>
<dbReference type="OrthoDB" id="418056at2759"/>
<keyword evidence="3" id="KW-1185">Reference proteome</keyword>
<accession>A0A1Q9F3W8</accession>
<evidence type="ECO:0000256" key="1">
    <source>
        <dbReference type="SAM" id="MobiDB-lite"/>
    </source>
</evidence>
<feature type="compositionally biased region" description="Low complexity" evidence="1">
    <location>
        <begin position="279"/>
        <end position="304"/>
    </location>
</feature>
<feature type="region of interest" description="Disordered" evidence="1">
    <location>
        <begin position="970"/>
        <end position="1005"/>
    </location>
</feature>
<sequence>MEPPSTASRSSALHWLADGFRRRVVLKFYFEIWYLADAPHYALLQAQDSASLSTVPFELSPGVFCLGTKAQVQRSEHSMRKASRLAEALSAMRVERIRFLKRLFLGWHSVVLLEVHVREMAASARTAPQPIEPEGEPDTPRCTAFFDLLMDLRALFRVVVFLSYSSIRTLRVASRFSLSRTSTAQQRPNYFLMEGRPALLWHRGMELPVIICIAQPSPGDEYHPRSIVVHCTARWCSHAPRYFDFFLHIGIVFRPYSSSAIALLQDDIRAALLNVDTGRPAPASSSDAPAGSGAPRPAQPAAPQQEEDDEDYAPRRHGRDYEDDWDRGVPSTAPRGPTPAPAPPRRGGFPPARQSYDDYDSRAETERIWANAEFDEPDRYWSQPHRPRPATWSDRPRTAPHAQDDWAYAQAAGYGAPPPPPQPAAQHGQHLHPGRPPRIDRPFYHASGKIRTGLRWVQCTDGVQRPMFQHPATRKPCCAQPCDMVDCPYGHPPCQKPLRSPPEQDLHETHRCSQMQRGTFVIFLAKLSTEVPSVGRQLVLDWVQPNSTRKASQLRMQACCTAWCQIIHHIADASDLFTSLQACKDTDKHISAVLREYRPSTLERYLRIAWLLVMFLSSSETGFSDLALHQLLDFLAAARASHSQDREVHQISAQSAIKALRWLSRQAQWNALATALDSPVIKAYAVRGTAKDRREALPIPWCLVASWEHVICQPRTALCTKLALGAMLLATHASLRLGDVQRIDVSSLSLSCTALHGTCYATKTRQPFAVALGGISGRDTASCWTLHWLASLRNALEQVNTPKHQVDFLWFNAQPELAKLQELAPASYCTAMLTLRWAATLPWQQPGQGLHSAEAKQLTLHSMKSTALASAAQLRLDKELRLFQGHHRDSAELYSRKDVFASLDVQHRISKALASGWRAERSIARGGQAPIPEPPFNLPPGEPVFSMPATALMQGPWQSFVTRHETLLAQRGPDNSGHAPPKHASPAQETTRASPSHGPPSDEEADMVERAALQRANSVSSASSTVSSTASQAHTPFVIRAEFSARFACMGPWGRWHALSPDSKADQTSRTACGMELGIAAQVSEFPQEPFCRRKACVNARRNAQI</sequence>
<reference evidence="2 3" key="1">
    <citation type="submission" date="2016-02" db="EMBL/GenBank/DDBJ databases">
        <title>Genome analysis of coral dinoflagellate symbionts highlights evolutionary adaptations to a symbiotic lifestyle.</title>
        <authorList>
            <person name="Aranda M."/>
            <person name="Li Y."/>
            <person name="Liew Y.J."/>
            <person name="Baumgarten S."/>
            <person name="Simakov O."/>
            <person name="Wilson M."/>
            <person name="Piel J."/>
            <person name="Ashoor H."/>
            <person name="Bougouffa S."/>
            <person name="Bajic V.B."/>
            <person name="Ryu T."/>
            <person name="Ravasi T."/>
            <person name="Bayer T."/>
            <person name="Micklem G."/>
            <person name="Kim H."/>
            <person name="Bhak J."/>
            <person name="Lajeunesse T.C."/>
            <person name="Voolstra C.R."/>
        </authorList>
    </citation>
    <scope>NUCLEOTIDE SEQUENCE [LARGE SCALE GENOMIC DNA]</scope>
    <source>
        <strain evidence="2 3">CCMP2467</strain>
    </source>
</reference>
<comment type="caution">
    <text evidence="2">The sequence shown here is derived from an EMBL/GenBank/DDBJ whole genome shotgun (WGS) entry which is preliminary data.</text>
</comment>
<evidence type="ECO:0000313" key="2">
    <source>
        <dbReference type="EMBL" id="OLQ14370.1"/>
    </source>
</evidence>
<feature type="region of interest" description="Disordered" evidence="1">
    <location>
        <begin position="378"/>
        <end position="443"/>
    </location>
</feature>
<name>A0A1Q9F3W8_SYMMI</name>